<comment type="caution">
    <text evidence="10">The sequence shown here is derived from an EMBL/GenBank/DDBJ whole genome shotgun (WGS) entry which is preliminary data.</text>
</comment>
<dbReference type="Gene3D" id="1.20.1560.10">
    <property type="entry name" value="ABC transporter type 1, transmembrane domain"/>
    <property type="match status" value="1"/>
</dbReference>
<dbReference type="PROSITE" id="PS50893">
    <property type="entry name" value="ABC_TRANSPORTER_2"/>
    <property type="match status" value="1"/>
</dbReference>
<proteinExistence type="predicted"/>
<comment type="subcellular location">
    <subcellularLocation>
        <location evidence="1">Cell membrane</location>
        <topology evidence="1">Multi-pass membrane protein</topology>
    </subcellularLocation>
</comment>
<dbReference type="Pfam" id="PF00005">
    <property type="entry name" value="ABC_tran"/>
    <property type="match status" value="1"/>
</dbReference>
<evidence type="ECO:0000256" key="3">
    <source>
        <dbReference type="ARBA" id="ARBA00022741"/>
    </source>
</evidence>
<dbReference type="SMART" id="SM00382">
    <property type="entry name" value="AAA"/>
    <property type="match status" value="1"/>
</dbReference>
<keyword evidence="3" id="KW-0547">Nucleotide-binding</keyword>
<organism evidence="10 11">
    <name type="scientific">Paenibacillus oceani</name>
    <dbReference type="NCBI Taxonomy" id="2772510"/>
    <lineage>
        <taxon>Bacteria</taxon>
        <taxon>Bacillati</taxon>
        <taxon>Bacillota</taxon>
        <taxon>Bacilli</taxon>
        <taxon>Bacillales</taxon>
        <taxon>Paenibacillaceae</taxon>
        <taxon>Paenibacillus</taxon>
    </lineage>
</organism>
<evidence type="ECO:0000256" key="6">
    <source>
        <dbReference type="ARBA" id="ARBA00023136"/>
    </source>
</evidence>
<feature type="transmembrane region" description="Helical" evidence="7">
    <location>
        <begin position="53"/>
        <end position="77"/>
    </location>
</feature>
<dbReference type="SUPFAM" id="SSF52540">
    <property type="entry name" value="P-loop containing nucleoside triphosphate hydrolases"/>
    <property type="match status" value="1"/>
</dbReference>
<dbReference type="InterPro" id="IPR011527">
    <property type="entry name" value="ABC1_TM_dom"/>
</dbReference>
<dbReference type="EMBL" id="JACXJA010000045">
    <property type="protein sequence ID" value="MBD2865662.1"/>
    <property type="molecule type" value="Genomic_DNA"/>
</dbReference>
<feature type="transmembrane region" description="Helical" evidence="7">
    <location>
        <begin position="274"/>
        <end position="296"/>
    </location>
</feature>
<feature type="domain" description="ABC transmembrane type-1" evidence="9">
    <location>
        <begin position="33"/>
        <end position="295"/>
    </location>
</feature>
<protein>
    <submittedName>
        <fullName evidence="10">ABC transporter ATP-binding protein</fullName>
    </submittedName>
</protein>
<evidence type="ECO:0000256" key="5">
    <source>
        <dbReference type="ARBA" id="ARBA00022989"/>
    </source>
</evidence>
<evidence type="ECO:0000313" key="11">
    <source>
        <dbReference type="Proteomes" id="UP000639396"/>
    </source>
</evidence>
<dbReference type="Pfam" id="PF00664">
    <property type="entry name" value="ABC_membrane"/>
    <property type="match status" value="1"/>
</dbReference>
<evidence type="ECO:0000256" key="4">
    <source>
        <dbReference type="ARBA" id="ARBA00022840"/>
    </source>
</evidence>
<dbReference type="CDD" id="cd07346">
    <property type="entry name" value="ABC_6TM_exporters"/>
    <property type="match status" value="1"/>
</dbReference>
<gene>
    <name evidence="10" type="ORF">IDH45_27145</name>
</gene>
<dbReference type="InterPro" id="IPR027417">
    <property type="entry name" value="P-loop_NTPase"/>
</dbReference>
<dbReference type="GO" id="GO:0016887">
    <property type="term" value="F:ATP hydrolysis activity"/>
    <property type="evidence" value="ECO:0007669"/>
    <property type="project" value="InterPro"/>
</dbReference>
<sequence length="597" mass="67287">MTVSRFVGRLLRFRLYLFVINGLLWGVFHSMPLLVGLGMQWFFDRVAAPSQGYVWLAVPLIVVALVRFTRVGVFFIAFYKWVTYFYHVQALLRTNMLAGIMRWPGRNLPASPGEAMTRFREDVNEAVEYVESWVDFWGRLSFAVIAILIMAGINWPITIVAILPLVVVSLINNLSGNRARTYNQLSREASGRLTGFIAETFGAVQAIKLGQAEDHVLNRFSVLNEARRHAALKDNLFKQWMRSLNQHVLTVSTGIILLMCAAQMQAGRFTVGDFALFTSYLTMFASSISLFGYMVFQHKRLKVSLDRMRALFRPGEEDRVAEYSELHMYASPPKLPVTADHRDDWFAELEVTGLSYTYPNSDHGITDVNLRVKRGQFVVITGRIGSGKSTLLRTLLGLLPGSEGTIRWNGRELDEPASFLIPPRTAYTPQVPRLFSDTLRDNIVLGHEPSPGSLDRAIRLAVMEKDVEDLQLGLETYVGPRGVMLSGGQIQRSATARMMLTEADLFLFDDLSSALDVHTEKQLWERLFAERDVTCIAVSHRRSALIQADRIFVMKDGRIEAEGTLAELLQTCAEMQLLWKGEETAAPDNVPKMAQPI</sequence>
<dbReference type="InterPro" id="IPR003439">
    <property type="entry name" value="ABC_transporter-like_ATP-bd"/>
</dbReference>
<keyword evidence="6 7" id="KW-0472">Membrane</keyword>
<keyword evidence="5 7" id="KW-1133">Transmembrane helix</keyword>
<reference evidence="10" key="1">
    <citation type="submission" date="2020-09" db="EMBL/GenBank/DDBJ databases">
        <title>A novel bacterium of genus Paenibacillus, isolated from South China Sea.</title>
        <authorList>
            <person name="Huang H."/>
            <person name="Mo K."/>
            <person name="Hu Y."/>
        </authorList>
    </citation>
    <scope>NUCLEOTIDE SEQUENCE</scope>
    <source>
        <strain evidence="10">IB182363</strain>
    </source>
</reference>
<evidence type="ECO:0000256" key="2">
    <source>
        <dbReference type="ARBA" id="ARBA00022692"/>
    </source>
</evidence>
<keyword evidence="2 7" id="KW-0812">Transmembrane</keyword>
<dbReference type="PROSITE" id="PS50929">
    <property type="entry name" value="ABC_TM1F"/>
    <property type="match status" value="1"/>
</dbReference>
<evidence type="ECO:0000259" key="9">
    <source>
        <dbReference type="PROSITE" id="PS50929"/>
    </source>
</evidence>
<dbReference type="Proteomes" id="UP000639396">
    <property type="component" value="Unassembled WGS sequence"/>
</dbReference>
<dbReference type="InterPro" id="IPR036640">
    <property type="entry name" value="ABC1_TM_sf"/>
</dbReference>
<name>A0A927CEX0_9BACL</name>
<keyword evidence="4 10" id="KW-0067">ATP-binding</keyword>
<accession>A0A927CEX0</accession>
<dbReference type="GO" id="GO:0140359">
    <property type="term" value="F:ABC-type transporter activity"/>
    <property type="evidence" value="ECO:0007669"/>
    <property type="project" value="InterPro"/>
</dbReference>
<feature type="transmembrane region" description="Helical" evidence="7">
    <location>
        <begin position="248"/>
        <end position="268"/>
    </location>
</feature>
<dbReference type="SUPFAM" id="SSF90123">
    <property type="entry name" value="ABC transporter transmembrane region"/>
    <property type="match status" value="1"/>
</dbReference>
<dbReference type="InterPro" id="IPR039421">
    <property type="entry name" value="Type_1_exporter"/>
</dbReference>
<dbReference type="PANTHER" id="PTHR24221:SF423">
    <property type="entry name" value="ABC TRANSPORTER"/>
    <property type="match status" value="1"/>
</dbReference>
<feature type="domain" description="ABC transporter" evidence="8">
    <location>
        <begin position="349"/>
        <end position="581"/>
    </location>
</feature>
<evidence type="ECO:0000313" key="10">
    <source>
        <dbReference type="EMBL" id="MBD2865662.1"/>
    </source>
</evidence>
<dbReference type="Gene3D" id="3.40.50.300">
    <property type="entry name" value="P-loop containing nucleotide triphosphate hydrolases"/>
    <property type="match status" value="1"/>
</dbReference>
<dbReference type="RefSeq" id="WP_190931284.1">
    <property type="nucleotide sequence ID" value="NZ_JACXJA010000045.1"/>
</dbReference>
<dbReference type="PANTHER" id="PTHR24221">
    <property type="entry name" value="ATP-BINDING CASSETTE SUB-FAMILY B"/>
    <property type="match status" value="1"/>
</dbReference>
<feature type="transmembrane region" description="Helical" evidence="7">
    <location>
        <begin position="142"/>
        <end position="171"/>
    </location>
</feature>
<dbReference type="GO" id="GO:0005886">
    <property type="term" value="C:plasma membrane"/>
    <property type="evidence" value="ECO:0007669"/>
    <property type="project" value="UniProtKB-SubCell"/>
</dbReference>
<evidence type="ECO:0000259" key="8">
    <source>
        <dbReference type="PROSITE" id="PS50893"/>
    </source>
</evidence>
<dbReference type="GO" id="GO:0005524">
    <property type="term" value="F:ATP binding"/>
    <property type="evidence" value="ECO:0007669"/>
    <property type="project" value="UniProtKB-KW"/>
</dbReference>
<evidence type="ECO:0000256" key="1">
    <source>
        <dbReference type="ARBA" id="ARBA00004651"/>
    </source>
</evidence>
<dbReference type="AlphaFoldDB" id="A0A927CEX0"/>
<feature type="transmembrane region" description="Helical" evidence="7">
    <location>
        <begin position="15"/>
        <end position="41"/>
    </location>
</feature>
<keyword evidence="11" id="KW-1185">Reference proteome</keyword>
<dbReference type="InterPro" id="IPR003593">
    <property type="entry name" value="AAA+_ATPase"/>
</dbReference>
<evidence type="ECO:0000256" key="7">
    <source>
        <dbReference type="SAM" id="Phobius"/>
    </source>
</evidence>